<organism evidence="1">
    <name type="scientific">Cupriavidus oxalaticus</name>
    <dbReference type="NCBI Taxonomy" id="96344"/>
    <lineage>
        <taxon>Bacteria</taxon>
        <taxon>Pseudomonadati</taxon>
        <taxon>Pseudomonadota</taxon>
        <taxon>Betaproteobacteria</taxon>
        <taxon>Burkholderiales</taxon>
        <taxon>Burkholderiaceae</taxon>
        <taxon>Cupriavidus</taxon>
    </lineage>
</organism>
<evidence type="ECO:0000313" key="1">
    <source>
        <dbReference type="EMBL" id="SPC17070.1"/>
    </source>
</evidence>
<proteinExistence type="predicted"/>
<dbReference type="EMBL" id="OGUS01000129">
    <property type="protein sequence ID" value="SPC17070.1"/>
    <property type="molecule type" value="Genomic_DNA"/>
</dbReference>
<reference evidence="1" key="1">
    <citation type="submission" date="2018-01" db="EMBL/GenBank/DDBJ databases">
        <authorList>
            <person name="Clerissi C."/>
        </authorList>
    </citation>
    <scope>NUCLEOTIDE SEQUENCE</scope>
    <source>
        <strain evidence="1">Cupriavidus oxalaticus LMG 2235</strain>
    </source>
</reference>
<dbReference type="AlphaFoldDB" id="A0A375GCE0"/>
<comment type="caution">
    <text evidence="1">The sequence shown here is derived from an EMBL/GenBank/DDBJ whole genome shotgun (WGS) entry which is preliminary data.</text>
</comment>
<gene>
    <name evidence="1" type="ORF">CO2235_70116</name>
</gene>
<keyword evidence="1" id="KW-0449">Lipoprotein</keyword>
<accession>A0A375GCE0</accession>
<sequence>MVRQHANLAQMTATCARPAGFGSDAIILGEEAAKRSAKTTQRQARDYTLDIRKALTEAVMNPAIAGSARRLTLTLAAALLCACTTLMPVQEGTKLVGQPKAAVQATFGPPTDIFNLPDGTSRWIYSKQPLGQYAYAAEFDRNGNLTSFRNVLSSLELYKAQVGTWTREDVAEHFGVTRLPVEYYPRMRREVWSYRFLHEDVWPSLFNFYFDDAGILRQTQITPDPLYDPDERRR</sequence>
<name>A0A375GCE0_9BURK</name>
<dbReference type="Proteomes" id="UP000256862">
    <property type="component" value="Chromosome CO2235"/>
</dbReference>
<protein>
    <submittedName>
        <fullName evidence="1">Lipoprotein (Modular protein)</fullName>
    </submittedName>
</protein>